<keyword evidence="2" id="KW-0812">Transmembrane</keyword>
<dbReference type="EMBL" id="BAAAUV010000023">
    <property type="protein sequence ID" value="GAA3232329.1"/>
    <property type="molecule type" value="Genomic_DNA"/>
</dbReference>
<keyword evidence="4" id="KW-1185">Reference proteome</keyword>
<accession>A0ABP6QLS8</accession>
<reference evidence="4" key="1">
    <citation type="journal article" date="2019" name="Int. J. Syst. Evol. Microbiol.">
        <title>The Global Catalogue of Microorganisms (GCM) 10K type strain sequencing project: providing services to taxonomists for standard genome sequencing and annotation.</title>
        <authorList>
            <consortium name="The Broad Institute Genomics Platform"/>
            <consortium name="The Broad Institute Genome Sequencing Center for Infectious Disease"/>
            <person name="Wu L."/>
            <person name="Ma J."/>
        </authorList>
    </citation>
    <scope>NUCLEOTIDE SEQUENCE [LARGE SCALE GENOMIC DNA]</scope>
    <source>
        <strain evidence="4">JCM 9377</strain>
    </source>
</reference>
<protein>
    <recommendedName>
        <fullName evidence="5">Acyltransferase-like protein</fullName>
    </recommendedName>
</protein>
<gene>
    <name evidence="3" type="ORF">GCM10010468_64020</name>
</gene>
<keyword evidence="2" id="KW-0472">Membrane</keyword>
<organism evidence="3 4">
    <name type="scientific">Actinocorallia longicatena</name>
    <dbReference type="NCBI Taxonomy" id="111803"/>
    <lineage>
        <taxon>Bacteria</taxon>
        <taxon>Bacillati</taxon>
        <taxon>Actinomycetota</taxon>
        <taxon>Actinomycetes</taxon>
        <taxon>Streptosporangiales</taxon>
        <taxon>Thermomonosporaceae</taxon>
        <taxon>Actinocorallia</taxon>
    </lineage>
</organism>
<sequence length="121" mass="12573">MVGTAWTAGALGGAAPLRVAPLAWLGTLSYGIYLWHMAVIEGWYPATGRPVRGHDFGTVTLVTAVVVLPLAALTYALPELPAQGSGRGTNGNCESSPAGPHRRHRPADRVLGRHGPDAGTL</sequence>
<evidence type="ECO:0000256" key="1">
    <source>
        <dbReference type="SAM" id="MobiDB-lite"/>
    </source>
</evidence>
<evidence type="ECO:0000313" key="4">
    <source>
        <dbReference type="Proteomes" id="UP001501237"/>
    </source>
</evidence>
<feature type="region of interest" description="Disordered" evidence="1">
    <location>
        <begin position="81"/>
        <end position="121"/>
    </location>
</feature>
<feature type="compositionally biased region" description="Basic and acidic residues" evidence="1">
    <location>
        <begin position="107"/>
        <end position="121"/>
    </location>
</feature>
<feature type="transmembrane region" description="Helical" evidence="2">
    <location>
        <begin position="56"/>
        <end position="77"/>
    </location>
</feature>
<dbReference type="Proteomes" id="UP001501237">
    <property type="component" value="Unassembled WGS sequence"/>
</dbReference>
<evidence type="ECO:0000313" key="3">
    <source>
        <dbReference type="EMBL" id="GAA3232329.1"/>
    </source>
</evidence>
<proteinExistence type="predicted"/>
<comment type="caution">
    <text evidence="3">The sequence shown here is derived from an EMBL/GenBank/DDBJ whole genome shotgun (WGS) entry which is preliminary data.</text>
</comment>
<evidence type="ECO:0008006" key="5">
    <source>
        <dbReference type="Google" id="ProtNLM"/>
    </source>
</evidence>
<evidence type="ECO:0000256" key="2">
    <source>
        <dbReference type="SAM" id="Phobius"/>
    </source>
</evidence>
<feature type="transmembrane region" description="Helical" evidence="2">
    <location>
        <begin position="22"/>
        <end position="44"/>
    </location>
</feature>
<keyword evidence="2" id="KW-1133">Transmembrane helix</keyword>
<name>A0ABP6QLS8_9ACTN</name>